<keyword evidence="2" id="KW-1185">Reference proteome</keyword>
<organism evidence="1 2">
    <name type="scientific">Holotrichia oblita</name>
    <name type="common">Chafer beetle</name>
    <dbReference type="NCBI Taxonomy" id="644536"/>
    <lineage>
        <taxon>Eukaryota</taxon>
        <taxon>Metazoa</taxon>
        <taxon>Ecdysozoa</taxon>
        <taxon>Arthropoda</taxon>
        <taxon>Hexapoda</taxon>
        <taxon>Insecta</taxon>
        <taxon>Pterygota</taxon>
        <taxon>Neoptera</taxon>
        <taxon>Endopterygota</taxon>
        <taxon>Coleoptera</taxon>
        <taxon>Polyphaga</taxon>
        <taxon>Scarabaeiformia</taxon>
        <taxon>Scarabaeidae</taxon>
        <taxon>Melolonthinae</taxon>
        <taxon>Holotrichia</taxon>
    </lineage>
</organism>
<reference evidence="1" key="1">
    <citation type="submission" date="2022-04" db="EMBL/GenBank/DDBJ databases">
        <title>Chromosome-scale genome assembly of Holotrichia oblita Faldermann.</title>
        <authorList>
            <person name="Rongchong L."/>
        </authorList>
    </citation>
    <scope>NUCLEOTIDE SEQUENCE</scope>
    <source>
        <strain evidence="1">81SQS9</strain>
    </source>
</reference>
<dbReference type="Proteomes" id="UP001056778">
    <property type="component" value="Chromosome 2"/>
</dbReference>
<accession>A0ACB9TQ38</accession>
<protein>
    <submittedName>
        <fullName evidence="1">Sh3 domain-binding protein 5</fullName>
    </submittedName>
</protein>
<name>A0ACB9TQ38_HOLOL</name>
<comment type="caution">
    <text evidence="1">The sequence shown here is derived from an EMBL/GenBank/DDBJ whole genome shotgun (WGS) entry which is preliminary data.</text>
</comment>
<evidence type="ECO:0000313" key="2">
    <source>
        <dbReference type="Proteomes" id="UP001056778"/>
    </source>
</evidence>
<proteinExistence type="predicted"/>
<evidence type="ECO:0000313" key="1">
    <source>
        <dbReference type="EMBL" id="KAI4468745.1"/>
    </source>
</evidence>
<sequence length="523" mass="58850">MCENGTEYTDTVDPRVHVELERLNNATDEINKLEVDLDEARASFRQLLCESTARVEALRLKLGLCIERAKPYYEARFCANETLKQTQIAAMKYERANSAHSAAREMVYLAEQGLGGRTLDPAWQEMLNHATQRVNDAERERGVAGTAHRIACVKLEAANVKVQSLQKELKRAIAKSRPYYEMKAHFNNLLEQQKHKVQNLESHVSTAKLTYADALRNLEQISDEIHQRRSKATKAADLANSKQISLESNESFMDELDEEEYKSLPRTLTNLSTMAYSNLEEVEGYKNVSIGNSISPMSPVSHSDDSDKIQKPIGHSQSNEWTEINLDISSPEEDIPYKKLDNGEDKPKLTRQKTMPNPSIENEYTSVKNRVKLDASISNWISRSSAKSDSERSASRRQSLDNLLGPTGEKVKEIFTHGMMMLNITSLTERRNSEPKAGITEDKGKCSGKKLPSPLEKTLTYLNIEDDNSDTESLSSVDMLNEEQINSLMLDKEIGQVCEQVLGTPITEVVSLPHCSLETSHVK</sequence>
<dbReference type="EMBL" id="CM043016">
    <property type="protein sequence ID" value="KAI4468745.1"/>
    <property type="molecule type" value="Genomic_DNA"/>
</dbReference>
<gene>
    <name evidence="1" type="ORF">MML48_2g00000427</name>
</gene>